<proteinExistence type="predicted"/>
<sequence length="13" mass="1568">MNCEQQPTEFIPM</sequence>
<name>A0A0E9RIL9_ANGAN</name>
<protein>
    <submittedName>
        <fullName evidence="1">Uncharacterized protein</fullName>
    </submittedName>
</protein>
<reference evidence="1" key="2">
    <citation type="journal article" date="2015" name="Fish Shellfish Immunol.">
        <title>Early steps in the European eel (Anguilla anguilla)-Vibrio vulnificus interaction in the gills: Role of the RtxA13 toxin.</title>
        <authorList>
            <person name="Callol A."/>
            <person name="Pajuelo D."/>
            <person name="Ebbesson L."/>
            <person name="Teles M."/>
            <person name="MacKenzie S."/>
            <person name="Amaro C."/>
        </authorList>
    </citation>
    <scope>NUCLEOTIDE SEQUENCE</scope>
</reference>
<organism evidence="1">
    <name type="scientific">Anguilla anguilla</name>
    <name type="common">European freshwater eel</name>
    <name type="synonym">Muraena anguilla</name>
    <dbReference type="NCBI Taxonomy" id="7936"/>
    <lineage>
        <taxon>Eukaryota</taxon>
        <taxon>Metazoa</taxon>
        <taxon>Chordata</taxon>
        <taxon>Craniata</taxon>
        <taxon>Vertebrata</taxon>
        <taxon>Euteleostomi</taxon>
        <taxon>Actinopterygii</taxon>
        <taxon>Neopterygii</taxon>
        <taxon>Teleostei</taxon>
        <taxon>Anguilliformes</taxon>
        <taxon>Anguillidae</taxon>
        <taxon>Anguilla</taxon>
    </lineage>
</organism>
<dbReference type="EMBL" id="GBXM01080389">
    <property type="protein sequence ID" value="JAH28188.1"/>
    <property type="molecule type" value="Transcribed_RNA"/>
</dbReference>
<evidence type="ECO:0000313" key="1">
    <source>
        <dbReference type="EMBL" id="JAH28188.1"/>
    </source>
</evidence>
<accession>A0A0E9RIL9</accession>
<reference evidence="1" key="1">
    <citation type="submission" date="2014-11" db="EMBL/GenBank/DDBJ databases">
        <authorList>
            <person name="Amaro Gonzalez C."/>
        </authorList>
    </citation>
    <scope>NUCLEOTIDE SEQUENCE</scope>
</reference>